<dbReference type="PANTHER" id="PTHR24028:SF328">
    <property type="entry name" value="CADHERIN-3"/>
    <property type="match status" value="1"/>
</dbReference>
<dbReference type="CDD" id="cd11304">
    <property type="entry name" value="Cadherin_repeat"/>
    <property type="match status" value="1"/>
</dbReference>
<dbReference type="Proteomes" id="UP001266305">
    <property type="component" value="Unassembled WGS sequence"/>
</dbReference>
<keyword evidence="3" id="KW-0325">Glycoprotein</keyword>
<keyword evidence="2" id="KW-0472">Membrane</keyword>
<gene>
    <name evidence="4" type="primary">CDH23_2</name>
    <name evidence="4" type="ORF">P7K49_023470</name>
</gene>
<dbReference type="SUPFAM" id="SSF49313">
    <property type="entry name" value="Cadherin-like"/>
    <property type="match status" value="2"/>
</dbReference>
<evidence type="ECO:0000256" key="3">
    <source>
        <dbReference type="ARBA" id="ARBA00023180"/>
    </source>
</evidence>
<evidence type="ECO:0000313" key="5">
    <source>
        <dbReference type="Proteomes" id="UP001266305"/>
    </source>
</evidence>
<name>A0ABQ9UMJ4_SAGOE</name>
<dbReference type="InterPro" id="IPR050174">
    <property type="entry name" value="Protocadherin/Cadherin-CA"/>
</dbReference>
<evidence type="ECO:0000256" key="2">
    <source>
        <dbReference type="ARBA" id="ARBA00023136"/>
    </source>
</evidence>
<dbReference type="InterPro" id="IPR015919">
    <property type="entry name" value="Cadherin-like_sf"/>
</dbReference>
<sequence length="176" mass="19626">PQYQLTAAEYSPHGTLIGNVTGIVDADEGPNTTVYYFITENVHLQPDWHQLVPRDTDWEREAVFSFIVKTSSNRSWTPPRGPSVALDLVADLTLQEMHVVLEDINDQPSHFRTEYAAAVATNAQVGSELIWVLALDADIDNNLVFYSILAIRYFQTLANDSEDVSQVFVMARGLAA</sequence>
<feature type="non-terminal residue" evidence="4">
    <location>
        <position position="1"/>
    </location>
</feature>
<keyword evidence="5" id="KW-1185">Reference proteome</keyword>
<dbReference type="Gene3D" id="2.60.40.60">
    <property type="entry name" value="Cadherins"/>
    <property type="match status" value="2"/>
</dbReference>
<reference evidence="4 5" key="1">
    <citation type="submission" date="2023-05" db="EMBL/GenBank/DDBJ databases">
        <title>B98-5 Cell Line De Novo Hybrid Assembly: An Optical Mapping Approach.</title>
        <authorList>
            <person name="Kananen K."/>
            <person name="Auerbach J.A."/>
            <person name="Kautto E."/>
            <person name="Blachly J.S."/>
        </authorList>
    </citation>
    <scope>NUCLEOTIDE SEQUENCE [LARGE SCALE GENOMIC DNA]</scope>
    <source>
        <strain evidence="4">B95-8</strain>
        <tissue evidence="4">Cell line</tissue>
    </source>
</reference>
<evidence type="ECO:0000313" key="4">
    <source>
        <dbReference type="EMBL" id="KAK2098019.1"/>
    </source>
</evidence>
<dbReference type="PANTHER" id="PTHR24028">
    <property type="entry name" value="CADHERIN-87A"/>
    <property type="match status" value="1"/>
</dbReference>
<accession>A0ABQ9UMJ4</accession>
<comment type="caution">
    <text evidence="4">The sequence shown here is derived from an EMBL/GenBank/DDBJ whole genome shotgun (WGS) entry which is preliminary data.</text>
</comment>
<feature type="non-terminal residue" evidence="4">
    <location>
        <position position="176"/>
    </location>
</feature>
<proteinExistence type="predicted"/>
<dbReference type="EMBL" id="JASSZA010000011">
    <property type="protein sequence ID" value="KAK2098019.1"/>
    <property type="molecule type" value="Genomic_DNA"/>
</dbReference>
<organism evidence="4 5">
    <name type="scientific">Saguinus oedipus</name>
    <name type="common">Cotton-top tamarin</name>
    <name type="synonym">Oedipomidas oedipus</name>
    <dbReference type="NCBI Taxonomy" id="9490"/>
    <lineage>
        <taxon>Eukaryota</taxon>
        <taxon>Metazoa</taxon>
        <taxon>Chordata</taxon>
        <taxon>Craniata</taxon>
        <taxon>Vertebrata</taxon>
        <taxon>Euteleostomi</taxon>
        <taxon>Mammalia</taxon>
        <taxon>Eutheria</taxon>
        <taxon>Euarchontoglires</taxon>
        <taxon>Primates</taxon>
        <taxon>Haplorrhini</taxon>
        <taxon>Platyrrhini</taxon>
        <taxon>Cebidae</taxon>
        <taxon>Callitrichinae</taxon>
        <taxon>Saguinus</taxon>
    </lineage>
</organism>
<evidence type="ECO:0000256" key="1">
    <source>
        <dbReference type="ARBA" id="ARBA00004370"/>
    </source>
</evidence>
<comment type="subcellular location">
    <subcellularLocation>
        <location evidence="1">Membrane</location>
    </subcellularLocation>
</comment>
<protein>
    <submittedName>
        <fullName evidence="4">Cadherin-23</fullName>
    </submittedName>
</protein>